<keyword evidence="7" id="KW-0677">Repeat</keyword>
<evidence type="ECO:0000256" key="10">
    <source>
        <dbReference type="ARBA" id="ARBA00022989"/>
    </source>
</evidence>
<dbReference type="Gene3D" id="2.60.40.1180">
    <property type="entry name" value="Golgi alpha-mannosidase II"/>
    <property type="match status" value="4"/>
</dbReference>
<name>A0A093I7J9_DRYPU</name>
<keyword evidence="6" id="KW-0732">Signal</keyword>
<dbReference type="Pfam" id="PF01055">
    <property type="entry name" value="Glyco_hydro_31_2nd"/>
    <property type="match status" value="2"/>
</dbReference>
<dbReference type="CDD" id="cd00111">
    <property type="entry name" value="Trefoil"/>
    <property type="match status" value="2"/>
</dbReference>
<dbReference type="SUPFAM" id="SSF57492">
    <property type="entry name" value="Trefoil"/>
    <property type="match status" value="1"/>
</dbReference>
<keyword evidence="10" id="KW-1133">Transmembrane helix</keyword>
<dbReference type="PROSITE" id="PS00129">
    <property type="entry name" value="GLYCOSYL_HYDROL_F31_1"/>
    <property type="match status" value="2"/>
</dbReference>
<evidence type="ECO:0000256" key="12">
    <source>
        <dbReference type="ARBA" id="ARBA00023157"/>
    </source>
</evidence>
<dbReference type="STRING" id="118200.A0A093I7J9"/>
<dbReference type="GO" id="GO:0005737">
    <property type="term" value="C:cytoplasm"/>
    <property type="evidence" value="ECO:0007669"/>
    <property type="project" value="UniProtKB-ARBA"/>
</dbReference>
<dbReference type="Proteomes" id="UP000053875">
    <property type="component" value="Unassembled WGS sequence"/>
</dbReference>
<evidence type="ECO:0000256" key="1">
    <source>
        <dbReference type="ARBA" id="ARBA00004167"/>
    </source>
</evidence>
<keyword evidence="11" id="KW-0472">Membrane</keyword>
<proteinExistence type="inferred from homology"/>
<dbReference type="PROSITE" id="PS51448">
    <property type="entry name" value="P_TREFOIL_2"/>
    <property type="match status" value="2"/>
</dbReference>
<evidence type="ECO:0000313" key="18">
    <source>
        <dbReference type="Proteomes" id="UP000053875"/>
    </source>
</evidence>
<dbReference type="PANTHER" id="PTHR22762:SF133">
    <property type="entry name" value="P-TYPE DOMAIN-CONTAINING PROTEIN"/>
    <property type="match status" value="1"/>
</dbReference>
<dbReference type="GO" id="GO:0030246">
    <property type="term" value="F:carbohydrate binding"/>
    <property type="evidence" value="ECO:0007669"/>
    <property type="project" value="InterPro"/>
</dbReference>
<keyword evidence="14" id="KW-0326">Glycosidase</keyword>
<evidence type="ECO:0000256" key="5">
    <source>
        <dbReference type="ARBA" id="ARBA00022692"/>
    </source>
</evidence>
<dbReference type="CDD" id="cd06602">
    <property type="entry name" value="GH31_MGAM_SI_GAA"/>
    <property type="match status" value="2"/>
</dbReference>
<evidence type="ECO:0000256" key="13">
    <source>
        <dbReference type="ARBA" id="ARBA00023180"/>
    </source>
</evidence>
<dbReference type="SUPFAM" id="SSF51445">
    <property type="entry name" value="(Trans)glycosidases"/>
    <property type="match status" value="2"/>
</dbReference>
<dbReference type="PANTHER" id="PTHR22762">
    <property type="entry name" value="ALPHA-GLUCOSIDASE"/>
    <property type="match status" value="1"/>
</dbReference>
<evidence type="ECO:0000256" key="8">
    <source>
        <dbReference type="ARBA" id="ARBA00022801"/>
    </source>
</evidence>
<evidence type="ECO:0000256" key="15">
    <source>
        <dbReference type="PROSITE-ProRule" id="PRU00779"/>
    </source>
</evidence>
<evidence type="ECO:0000256" key="3">
    <source>
        <dbReference type="ARBA" id="ARBA00007806"/>
    </source>
</evidence>
<keyword evidence="12" id="KW-1015">Disulfide bond</keyword>
<evidence type="ECO:0000313" key="17">
    <source>
        <dbReference type="EMBL" id="KFV62731.1"/>
    </source>
</evidence>
<keyword evidence="9" id="KW-0735">Signal-anchor</keyword>
<dbReference type="InterPro" id="IPR000322">
    <property type="entry name" value="Glyco_hydro_31_TIM"/>
</dbReference>
<dbReference type="InterPro" id="IPR000519">
    <property type="entry name" value="P_trefoil_dom"/>
</dbReference>
<dbReference type="GO" id="GO:0016324">
    <property type="term" value="C:apical plasma membrane"/>
    <property type="evidence" value="ECO:0007669"/>
    <property type="project" value="UniProtKB-SubCell"/>
</dbReference>
<dbReference type="Gene3D" id="3.20.20.80">
    <property type="entry name" value="Glycosidases"/>
    <property type="match status" value="2"/>
</dbReference>
<dbReference type="FunFam" id="2.60.40.1180:FF:000005">
    <property type="entry name" value="Maltase-glucoamylase, intestinal"/>
    <property type="match status" value="2"/>
</dbReference>
<dbReference type="GO" id="GO:0004558">
    <property type="term" value="F:alpha-1,4-glucosidase activity"/>
    <property type="evidence" value="ECO:0007669"/>
    <property type="project" value="TreeGrafter"/>
</dbReference>
<feature type="domain" description="P-type" evidence="16">
    <location>
        <begin position="4"/>
        <end position="50"/>
    </location>
</feature>
<dbReference type="InterPro" id="IPR011013">
    <property type="entry name" value="Gal_mutarotase_sf_dom"/>
</dbReference>
<evidence type="ECO:0000256" key="9">
    <source>
        <dbReference type="ARBA" id="ARBA00022968"/>
    </source>
</evidence>
<evidence type="ECO:0000256" key="4">
    <source>
        <dbReference type="ARBA" id="ARBA00022641"/>
    </source>
</evidence>
<evidence type="ECO:0000259" key="16">
    <source>
        <dbReference type="PROSITE" id="PS51448"/>
    </source>
</evidence>
<dbReference type="Gene3D" id="2.60.40.1760">
    <property type="entry name" value="glycosyl hydrolase (family 31)"/>
    <property type="match status" value="2"/>
</dbReference>
<dbReference type="SUPFAM" id="SSF51011">
    <property type="entry name" value="Glycosyl hydrolase domain"/>
    <property type="match status" value="2"/>
</dbReference>
<dbReference type="InterPro" id="IPR013780">
    <property type="entry name" value="Glyco_hydro_b"/>
</dbReference>
<evidence type="ECO:0000256" key="6">
    <source>
        <dbReference type="ARBA" id="ARBA00022729"/>
    </source>
</evidence>
<dbReference type="InterPro" id="IPR017853">
    <property type="entry name" value="GH"/>
</dbReference>
<reference evidence="17 18" key="1">
    <citation type="submission" date="2014-04" db="EMBL/GenBank/DDBJ databases">
        <title>Genome evolution of avian class.</title>
        <authorList>
            <person name="Zhang G."/>
            <person name="Li C."/>
        </authorList>
    </citation>
    <scope>NUCLEOTIDE SEQUENCE [LARGE SCALE GENOMIC DNA]</scope>
    <source>
        <strain evidence="17">BGI_N307</strain>
    </source>
</reference>
<dbReference type="SUPFAM" id="SSF74650">
    <property type="entry name" value="Galactose mutarotase-like"/>
    <property type="match status" value="2"/>
</dbReference>
<dbReference type="Pfam" id="PF21365">
    <property type="entry name" value="Glyco_hydro_31_3rd"/>
    <property type="match status" value="2"/>
</dbReference>
<dbReference type="FunFam" id="3.20.20.80:FF:000016">
    <property type="entry name" value="Maltase-glucoamylase, intestinal"/>
    <property type="match status" value="2"/>
</dbReference>
<evidence type="ECO:0000256" key="14">
    <source>
        <dbReference type="ARBA" id="ARBA00023295"/>
    </source>
</evidence>
<comment type="similarity">
    <text evidence="3">Belongs to the glycosyl hydrolase 31 family.</text>
</comment>
<feature type="domain" description="P-type" evidence="16">
    <location>
        <begin position="873"/>
        <end position="923"/>
    </location>
</feature>
<evidence type="ECO:0000256" key="2">
    <source>
        <dbReference type="ARBA" id="ARBA00004308"/>
    </source>
</evidence>
<gene>
    <name evidence="17" type="ORF">N307_13564</name>
</gene>
<dbReference type="EMBL" id="KL214984">
    <property type="protein sequence ID" value="KFV62731.1"/>
    <property type="molecule type" value="Genomic_DNA"/>
</dbReference>
<dbReference type="Pfam" id="PF00088">
    <property type="entry name" value="Trefoil"/>
    <property type="match status" value="2"/>
</dbReference>
<feature type="non-terminal residue" evidence="17">
    <location>
        <position position="1"/>
    </location>
</feature>
<keyword evidence="5" id="KW-0812">Transmembrane</keyword>
<protein>
    <submittedName>
        <fullName evidence="17">Maltase-glucoamylase, intestinal</fullName>
    </submittedName>
</protein>
<feature type="non-terminal residue" evidence="17">
    <location>
        <position position="1773"/>
    </location>
</feature>
<dbReference type="InterPro" id="IPR017957">
    <property type="entry name" value="P_trefoil_CS"/>
</dbReference>
<dbReference type="Gene3D" id="4.10.110.10">
    <property type="entry name" value="Spasmolytic Protein, domain 1"/>
    <property type="match status" value="2"/>
</dbReference>
<comment type="caution">
    <text evidence="15">Lacks conserved residue(s) required for the propagation of feature annotation.</text>
</comment>
<dbReference type="SMART" id="SM00018">
    <property type="entry name" value="PD"/>
    <property type="match status" value="2"/>
</dbReference>
<dbReference type="PROSITE" id="PS00707">
    <property type="entry name" value="GLYCOSYL_HYDROL_F31_2"/>
    <property type="match status" value="2"/>
</dbReference>
<keyword evidence="8" id="KW-0378">Hydrolase</keyword>
<dbReference type="FunFam" id="2.60.40.1180:FF:000001">
    <property type="entry name" value="Maltase-glucoamylase, intestinal"/>
    <property type="match status" value="2"/>
</dbReference>
<organism evidence="17 18">
    <name type="scientific">Dryobates pubescens</name>
    <name type="common">Downy woodpecker</name>
    <name type="synonym">Picoides pubescens</name>
    <dbReference type="NCBI Taxonomy" id="118200"/>
    <lineage>
        <taxon>Eukaryota</taxon>
        <taxon>Metazoa</taxon>
        <taxon>Chordata</taxon>
        <taxon>Craniata</taxon>
        <taxon>Vertebrata</taxon>
        <taxon>Euteleostomi</taxon>
        <taxon>Archelosauria</taxon>
        <taxon>Archosauria</taxon>
        <taxon>Dinosauria</taxon>
        <taxon>Saurischia</taxon>
        <taxon>Theropoda</taxon>
        <taxon>Coelurosauria</taxon>
        <taxon>Aves</taxon>
        <taxon>Neognathae</taxon>
        <taxon>Neoaves</taxon>
        <taxon>Telluraves</taxon>
        <taxon>Coraciimorphae</taxon>
        <taxon>Piciformes</taxon>
        <taxon>Picidae</taxon>
        <taxon>Dryobates</taxon>
    </lineage>
</organism>
<dbReference type="CDD" id="cd14752">
    <property type="entry name" value="GH31_N"/>
    <property type="match status" value="2"/>
</dbReference>
<dbReference type="GO" id="GO:0012505">
    <property type="term" value="C:endomembrane system"/>
    <property type="evidence" value="ECO:0007669"/>
    <property type="project" value="UniProtKB-ARBA"/>
</dbReference>
<dbReference type="GO" id="GO:0005975">
    <property type="term" value="P:carbohydrate metabolic process"/>
    <property type="evidence" value="ECO:0007669"/>
    <property type="project" value="InterPro"/>
</dbReference>
<keyword evidence="13" id="KW-0325">Glycoprotein</keyword>
<comment type="subcellular location">
    <subcellularLocation>
        <location evidence="2">Endomembrane system</location>
    </subcellularLocation>
    <subcellularLocation>
        <location evidence="1">Membrane</location>
        <topology evidence="1">Single-pass membrane protein</topology>
    </subcellularLocation>
</comment>
<evidence type="ECO:0000256" key="7">
    <source>
        <dbReference type="ARBA" id="ARBA00022737"/>
    </source>
</evidence>
<dbReference type="InterPro" id="IPR030459">
    <property type="entry name" value="Glyco_hydro_31_CS"/>
</dbReference>
<dbReference type="InterPro" id="IPR044913">
    <property type="entry name" value="P_trefoil_dom_sf"/>
</dbReference>
<evidence type="ECO:0000256" key="11">
    <source>
        <dbReference type="ARBA" id="ARBA00023136"/>
    </source>
</evidence>
<dbReference type="InterPro" id="IPR048395">
    <property type="entry name" value="Glyco_hydro_31_C"/>
</dbReference>
<dbReference type="InterPro" id="IPR030458">
    <property type="entry name" value="Glyco_hydro_31_AS"/>
</dbReference>
<accession>A0A093I7J9</accession>
<dbReference type="PROSITE" id="PS00025">
    <property type="entry name" value="P_TREFOIL_1"/>
    <property type="match status" value="1"/>
</dbReference>
<sequence length="1773" mass="200947">EFAPTCPSLDTSQRVDCIPDQFATQSLCSHRGCCWSPLSDTNVPWCFFSSDHGYRVDGDLVTTQQGEAIYLQAYVASRLYTTQYIQVCWILTTSWVAAVWTTGGGHQITDPNNQRFEVPHEHVGSFTGTAASNLSYKVEVQYNPFGIKVTRVSTGKVVFDTTIGPLVYADQFLQLSIRLPSGNIYGVGEHVHKQYQHDLNWKTWPIFNRDTAPLGNLENLYGAQTFFLCLEDESGASLGVFLMNSNPMEVALQPAPAVTYRTIGGVLDFYVFLGDTPEQVVQEYVKVGWLPVLPSYWSLGFQLSRYDYKSLDEVKAVVERNRAIGLPYDVQYTDIDYMEARKDFTYDKEKFKDLPSFQAYLHDHGQKYIIILDPAISIEPLSDGSPYLAYERGQSRGTWVNESNSDTPLIGQVWPGQSVFPDFTNPECTSWWAEECKAFHNEVPYDGLWIDMNEVSNFVQGSTKGCEDNDFNYPPFTPRIVDRLLYSKTMCMDARQKWGRQYDVHNLYGYSMAISTRRALEDLFPGKRSFLLSRSTFAGSGKFTGHWLGDNAATWDDLKWAITGMLEFGLFGIPYIGADICGFSYNTTEELCRRWMQVGAFYPFSRNHNTEKCAPQDPAFFGADSVLVNTSKHYLNIRYTLLPYLYTLFYRAHTQGDTVLRPLLHEFYSENATWSVDKQFLWGPGLLISPVLDPGVEVIQAYIPDAVWYDYDSGANIWWRKQWVDLHLPADKMGLHLRGGHIFPVQQPATTTVASRKNPMGLIVALDDKDEAAGELFWDDGESTGTISSKSYISYNFTVSNNVLEMKVTNNNYQDPNNLAFQEIKILGLLQELLSLTVLQGNVVQSSAHNISYDPENKVAVIRGLQLELGKSYTLSWTLRSNTSEKFDCYPGMDASKEKCEELGCAWTEDTSNSGAPYCHYLNADNGYSVTDVRYTAAGVTANLTFNRSSRKAFEKATPPISTLGLEVKYHSNHMLQFKIYDQANPRYEVPVPLNLPAAPEGSGQQRLYDLLLRSKPFGIQVRRRSTGTVIWDSQLPTFTFSDQFIQISTRLASQYLFGFGEHEHPAFRRDLGWHTWGMFTRDQPPGYKLNSYGFQPFYMGLEEDGNAHGVLLLNSNAMDVTFQPTPALTYRTVGGILDFYMVLGPTPELVVQEYTELVGRPVMPPYWSLGFQLCRYGYSNDSEIAQLVEDMKAARIPHDVQYSDIDYMVRQMDFTLSPRFSGLPALIEKIQREGMRFILILDPAIAANESDYPAFTRGLEKDVFIKWPNSNDIVYGKVWPDLPNVEVNNSLDWDTQVELYRAHAAFPDFFRSSTSEWWEREITEVYSNPRNASLSLKFDGIWIDMNEPSSFVNGAVEGCRNTELNFPPYLPQLGSRSLGLSFKTVCMEGQQQLPDGSLLRHYDVHNLYGWAQTKPTLDTLQKITKERGIVVTRSTYPSSGRWSGHWLGDNTAAWNQLDKSIIGRLAQPVAVTGADICGFFGDSEYELCARWMELGAFYPYSRNHNGNTGRRQDPVSWNSTFEDLSRAVLNIRYSLLPYLYTLMFEAHAHGSTVVRPLFHEFVADTTTWDIYRQFLWGPALLISPVLDQGVKEVNIYLPNARWYDFHTDEHVALRGQFGTLPAPLGHINLHIRGGYILAQQSPATTTFYSRQKPLSLTVALSDAQLAEGQLYWDDGVRIDAYEDGVYLLVSFAAARNVLEIKALHRGYVDPNNLKFTQVKVLGVTSAAHNVTVSQNGQQIPSPHLVTYNSQTQVLEITHLELELGQDYKLEWS</sequence>
<keyword evidence="18" id="KW-1185">Reference proteome</keyword>
<keyword evidence="4" id="KW-0765">Sulfation</keyword>
<dbReference type="FunFam" id="2.60.40.1760:FF:000001">
    <property type="entry name" value="Maltase-glucoamylase, intestinal"/>
    <property type="match status" value="2"/>
</dbReference>